<name>A0A4R8RJU8_COLTR</name>
<protein>
    <submittedName>
        <fullName evidence="1">ABC transporter FUM19</fullName>
    </submittedName>
</protein>
<reference evidence="1 2" key="1">
    <citation type="submission" date="2018-12" db="EMBL/GenBank/DDBJ databases">
        <title>Genome sequence and assembly of Colletotrichum trifolii.</title>
        <authorList>
            <person name="Gan P."/>
            <person name="Shirasu K."/>
        </authorList>
    </citation>
    <scope>NUCLEOTIDE SEQUENCE [LARGE SCALE GENOMIC DNA]</scope>
    <source>
        <strain evidence="1 2">543-2</strain>
    </source>
</reference>
<evidence type="ECO:0000313" key="1">
    <source>
        <dbReference type="EMBL" id="TDZ59669.1"/>
    </source>
</evidence>
<dbReference type="STRING" id="5466.A0A4R8RJU8"/>
<comment type="caution">
    <text evidence="1">The sequence shown here is derived from an EMBL/GenBank/DDBJ whole genome shotgun (WGS) entry which is preliminary data.</text>
</comment>
<proteinExistence type="predicted"/>
<dbReference type="Proteomes" id="UP000295703">
    <property type="component" value="Unassembled WGS sequence"/>
</dbReference>
<keyword evidence="2" id="KW-1185">Reference proteome</keyword>
<gene>
    <name evidence="1" type="ORF">CTRI78_v005143</name>
</gene>
<dbReference type="AlphaFoldDB" id="A0A4R8RJU8"/>
<dbReference type="EMBL" id="RYZW01000041">
    <property type="protein sequence ID" value="TDZ59669.1"/>
    <property type="molecule type" value="Genomic_DNA"/>
</dbReference>
<evidence type="ECO:0000313" key="2">
    <source>
        <dbReference type="Proteomes" id="UP000295703"/>
    </source>
</evidence>
<organism evidence="1 2">
    <name type="scientific">Colletotrichum trifolii</name>
    <dbReference type="NCBI Taxonomy" id="5466"/>
    <lineage>
        <taxon>Eukaryota</taxon>
        <taxon>Fungi</taxon>
        <taxon>Dikarya</taxon>
        <taxon>Ascomycota</taxon>
        <taxon>Pezizomycotina</taxon>
        <taxon>Sordariomycetes</taxon>
        <taxon>Hypocreomycetidae</taxon>
        <taxon>Glomerellales</taxon>
        <taxon>Glomerellaceae</taxon>
        <taxon>Colletotrichum</taxon>
        <taxon>Colletotrichum orbiculare species complex</taxon>
    </lineage>
</organism>
<accession>A0A4R8RJU8</accession>
<sequence length="121" mass="13484">MQLVTGLIMMPLSLLEHSRGRRPSVLLSLYLLITLLFDIAHTRTLWLLETTNGTLTQAQLSSAAIALKILILVLESLKKAGSEFQGPRSPETNSGIFGLSTYFWVNDLLLTGFHLHPLLKR</sequence>